<dbReference type="KEGG" id="clt:CM240_1584"/>
<gene>
    <name evidence="2" type="ORF">CM240_1584</name>
</gene>
<sequence length="336" mass="39487">MRLKYYRKVMALTLILLLMLQGCTSKNTKKNDGKYLKLEKNIIVGFDRKGVKYYNFDDLNEVLYTEENAIDVLYNNEPLVVVNIKQEESGNNYIDIYTKDNIITLKDFKNYSNIKLSDNGRYLGYYGYNDEEVIDGLKIFDIETREEKEIPSEYIISGDNYSITNNKVYFYGVHNQGNKAGLYQYDIEKDQVKERDINVDGIVVYYKVIGDSEIILTFDGMDYKLDIYKDNKRVISRNDFTKIEDFLYINNKYYIVGVAQDDTTRIYEIISSDEKRTMTFEFPKNIYASRGIAYDDDNIYFIGGDNSFDDNKLYKLNIESREVTIYNAYSDEVKVK</sequence>
<dbReference type="PROSITE" id="PS51257">
    <property type="entry name" value="PROKAR_LIPOPROTEIN"/>
    <property type="match status" value="1"/>
</dbReference>
<feature type="signal peptide" evidence="1">
    <location>
        <begin position="1"/>
        <end position="25"/>
    </location>
</feature>
<evidence type="ECO:0000256" key="1">
    <source>
        <dbReference type="SAM" id="SignalP"/>
    </source>
</evidence>
<organism evidence="2 3">
    <name type="scientific">Clostridium bornimense</name>
    <dbReference type="NCBI Taxonomy" id="1216932"/>
    <lineage>
        <taxon>Bacteria</taxon>
        <taxon>Bacillati</taxon>
        <taxon>Bacillota</taxon>
        <taxon>Clostridia</taxon>
        <taxon>Eubacteriales</taxon>
        <taxon>Clostridiaceae</taxon>
        <taxon>Clostridium</taxon>
    </lineage>
</organism>
<protein>
    <recommendedName>
        <fullName evidence="4">Lipoprotein</fullName>
    </recommendedName>
</protein>
<keyword evidence="1" id="KW-0732">Signal</keyword>
<dbReference type="RefSeq" id="WP_044038068.1">
    <property type="nucleotide sequence ID" value="NZ_HG917868.1"/>
</dbReference>
<keyword evidence="3" id="KW-1185">Reference proteome</keyword>
<name>W6S358_9CLOT</name>
<dbReference type="OrthoDB" id="1889062at2"/>
<dbReference type="eggNOG" id="COG0823">
    <property type="taxonomic scope" value="Bacteria"/>
</dbReference>
<evidence type="ECO:0000313" key="2">
    <source>
        <dbReference type="EMBL" id="CDM68742.1"/>
    </source>
</evidence>
<proteinExistence type="predicted"/>
<evidence type="ECO:0000313" key="3">
    <source>
        <dbReference type="Proteomes" id="UP000019426"/>
    </source>
</evidence>
<dbReference type="STRING" id="1216932.CM240_1584"/>
<feature type="chain" id="PRO_5038936969" description="Lipoprotein" evidence="1">
    <location>
        <begin position="26"/>
        <end position="336"/>
    </location>
</feature>
<reference evidence="2 3" key="1">
    <citation type="submission" date="2013-11" db="EMBL/GenBank/DDBJ databases">
        <title>Complete genome sequence of Clostridum sp. M2/40.</title>
        <authorList>
            <person name="Wibberg D."/>
            <person name="Puehler A."/>
            <person name="Schlueter A."/>
        </authorList>
    </citation>
    <scope>NUCLEOTIDE SEQUENCE [LARGE SCALE GENOMIC DNA]</scope>
    <source>
        <strain evidence="3">M2/40</strain>
    </source>
</reference>
<accession>W6S358</accession>
<dbReference type="AlphaFoldDB" id="W6S358"/>
<dbReference type="HOGENOM" id="CLU_825640_0_0_9"/>
<dbReference type="EMBL" id="HG917868">
    <property type="protein sequence ID" value="CDM68742.1"/>
    <property type="molecule type" value="Genomic_DNA"/>
</dbReference>
<dbReference type="Proteomes" id="UP000019426">
    <property type="component" value="Chromosome M2/40_rep1"/>
</dbReference>
<dbReference type="PATRIC" id="fig|1216932.3.peg.1576"/>
<dbReference type="SUPFAM" id="SSF82171">
    <property type="entry name" value="DPP6 N-terminal domain-like"/>
    <property type="match status" value="1"/>
</dbReference>
<evidence type="ECO:0008006" key="4">
    <source>
        <dbReference type="Google" id="ProtNLM"/>
    </source>
</evidence>